<dbReference type="AlphaFoldDB" id="A0AAW0C6K7"/>
<evidence type="ECO:0000313" key="2">
    <source>
        <dbReference type="EMBL" id="KAK7034479.1"/>
    </source>
</evidence>
<evidence type="ECO:0000256" key="1">
    <source>
        <dbReference type="SAM" id="MobiDB-lite"/>
    </source>
</evidence>
<keyword evidence="3" id="KW-1185">Reference proteome</keyword>
<protein>
    <submittedName>
        <fullName evidence="2">Uncharacterized protein</fullName>
    </submittedName>
</protein>
<feature type="region of interest" description="Disordered" evidence="1">
    <location>
        <begin position="161"/>
        <end position="209"/>
    </location>
</feature>
<reference evidence="2 3" key="1">
    <citation type="submission" date="2024-01" db="EMBL/GenBank/DDBJ databases">
        <title>A draft genome for a cacao thread blight-causing isolate of Paramarasmius palmivorus.</title>
        <authorList>
            <person name="Baruah I.K."/>
            <person name="Bukari Y."/>
            <person name="Amoako-Attah I."/>
            <person name="Meinhardt L.W."/>
            <person name="Bailey B.A."/>
            <person name="Cohen S.P."/>
        </authorList>
    </citation>
    <scope>NUCLEOTIDE SEQUENCE [LARGE SCALE GENOMIC DNA]</scope>
    <source>
        <strain evidence="2 3">GH-12</strain>
    </source>
</reference>
<feature type="region of interest" description="Disordered" evidence="1">
    <location>
        <begin position="1"/>
        <end position="44"/>
    </location>
</feature>
<name>A0AAW0C6K7_9AGAR</name>
<sequence length="251" mass="28136">MPPVSLKNHGRLRASTPSPPTSPLLPRLPSPLQSSTGSTVPSQPSFEEYWWCRSSPALSAASSDSDQSLISALWDKIYKGRVLVEDSDGWRYEWHDEVHDKIPGQSSKPCTEVKERADEHPASGKSLSDNKCSSRLVAIDKHTFYGSPFVSTPPATVEVTTPVQIKRAPVQGGNPRKGTSPKRPRLSTSSAERRRLLERESKARQRARNWEAMKAKQAIYAANYRTKNRETLRVKARQYRQKRKETQGSVA</sequence>
<comment type="caution">
    <text evidence="2">The sequence shown here is derived from an EMBL/GenBank/DDBJ whole genome shotgun (WGS) entry which is preliminary data.</text>
</comment>
<evidence type="ECO:0000313" key="3">
    <source>
        <dbReference type="Proteomes" id="UP001383192"/>
    </source>
</evidence>
<organism evidence="2 3">
    <name type="scientific">Paramarasmius palmivorus</name>
    <dbReference type="NCBI Taxonomy" id="297713"/>
    <lineage>
        <taxon>Eukaryota</taxon>
        <taxon>Fungi</taxon>
        <taxon>Dikarya</taxon>
        <taxon>Basidiomycota</taxon>
        <taxon>Agaricomycotina</taxon>
        <taxon>Agaricomycetes</taxon>
        <taxon>Agaricomycetidae</taxon>
        <taxon>Agaricales</taxon>
        <taxon>Marasmiineae</taxon>
        <taxon>Marasmiaceae</taxon>
        <taxon>Paramarasmius</taxon>
    </lineage>
</organism>
<dbReference type="EMBL" id="JAYKXP010000057">
    <property type="protein sequence ID" value="KAK7034479.1"/>
    <property type="molecule type" value="Genomic_DNA"/>
</dbReference>
<feature type="compositionally biased region" description="Basic and acidic residues" evidence="1">
    <location>
        <begin position="191"/>
        <end position="209"/>
    </location>
</feature>
<feature type="compositionally biased region" description="Basic residues" evidence="1">
    <location>
        <begin position="234"/>
        <end position="243"/>
    </location>
</feature>
<feature type="region of interest" description="Disordered" evidence="1">
    <location>
        <begin position="231"/>
        <end position="251"/>
    </location>
</feature>
<accession>A0AAW0C6K7</accession>
<proteinExistence type="predicted"/>
<gene>
    <name evidence="2" type="ORF">VNI00_012326</name>
</gene>
<dbReference type="Proteomes" id="UP001383192">
    <property type="component" value="Unassembled WGS sequence"/>
</dbReference>
<feature type="compositionally biased region" description="Pro residues" evidence="1">
    <location>
        <begin position="17"/>
        <end position="29"/>
    </location>
</feature>